<dbReference type="AlphaFoldDB" id="A0A9P3LI55"/>
<dbReference type="EMBL" id="BPQB01000052">
    <property type="protein sequence ID" value="GJE95758.1"/>
    <property type="molecule type" value="Genomic_DNA"/>
</dbReference>
<sequence length="184" mass="21069">MGVAPNSDSVCVGGQHLPQTRKANLKTAMRTWRARGCAGFVWTLKLSEWVASEGSCGRSDVAVLGERDPLTSHQKWRRSPRGRLPILSRFFHRSRKFYHSSRRRSLAYLQREVRWAFGLHVERTEDLGKAVRKRGRSRLVGINMDTEDRGKRGEMLTGGSKQQPVQILKRYMRETSAETWGEEG</sequence>
<gene>
    <name evidence="1" type="ORF">PsYK624_119450</name>
</gene>
<dbReference type="Proteomes" id="UP000703269">
    <property type="component" value="Unassembled WGS sequence"/>
</dbReference>
<reference evidence="1 2" key="1">
    <citation type="submission" date="2021-08" db="EMBL/GenBank/DDBJ databases">
        <title>Draft Genome Sequence of Phanerochaete sordida strain YK-624.</title>
        <authorList>
            <person name="Mori T."/>
            <person name="Dohra H."/>
            <person name="Suzuki T."/>
            <person name="Kawagishi H."/>
            <person name="Hirai H."/>
        </authorList>
    </citation>
    <scope>NUCLEOTIDE SEQUENCE [LARGE SCALE GENOMIC DNA]</scope>
    <source>
        <strain evidence="1 2">YK-624</strain>
    </source>
</reference>
<proteinExistence type="predicted"/>
<organism evidence="1 2">
    <name type="scientific">Phanerochaete sordida</name>
    <dbReference type="NCBI Taxonomy" id="48140"/>
    <lineage>
        <taxon>Eukaryota</taxon>
        <taxon>Fungi</taxon>
        <taxon>Dikarya</taxon>
        <taxon>Basidiomycota</taxon>
        <taxon>Agaricomycotina</taxon>
        <taxon>Agaricomycetes</taxon>
        <taxon>Polyporales</taxon>
        <taxon>Phanerochaetaceae</taxon>
        <taxon>Phanerochaete</taxon>
    </lineage>
</organism>
<protein>
    <submittedName>
        <fullName evidence="1">Uncharacterized protein</fullName>
    </submittedName>
</protein>
<accession>A0A9P3LI55</accession>
<evidence type="ECO:0000313" key="1">
    <source>
        <dbReference type="EMBL" id="GJE95758.1"/>
    </source>
</evidence>
<comment type="caution">
    <text evidence="1">The sequence shown here is derived from an EMBL/GenBank/DDBJ whole genome shotgun (WGS) entry which is preliminary data.</text>
</comment>
<name>A0A9P3LI55_9APHY</name>
<evidence type="ECO:0000313" key="2">
    <source>
        <dbReference type="Proteomes" id="UP000703269"/>
    </source>
</evidence>
<keyword evidence="2" id="KW-1185">Reference proteome</keyword>